<reference evidence="1 2" key="1">
    <citation type="journal article" date="2021" name="Sci. Rep.">
        <title>The distribution of antibiotic resistance genes in chicken gut microbiota commensals.</title>
        <authorList>
            <person name="Juricova H."/>
            <person name="Matiasovicova J."/>
            <person name="Kubasova T."/>
            <person name="Cejkova D."/>
            <person name="Rychlik I."/>
        </authorList>
    </citation>
    <scope>NUCLEOTIDE SEQUENCE [LARGE SCALE GENOMIC DNA]</scope>
    <source>
        <strain evidence="1 2">An421</strain>
    </source>
</reference>
<protein>
    <submittedName>
        <fullName evidence="1">S24/S26 family peptidase</fullName>
    </submittedName>
</protein>
<name>A0AA40ZUQ3_9BACT</name>
<dbReference type="Gene3D" id="2.10.109.10">
    <property type="entry name" value="Umud Fragment, subunit A"/>
    <property type="match status" value="1"/>
</dbReference>
<accession>A0AA40ZUQ3</accession>
<proteinExistence type="predicted"/>
<sequence>MKKSLPNDLLIPEVAELIRQGHTVTLTARGNSMNPFIVDRRDRVVLSPCTDAQLQPGAVVLALTDDHRYVLHRIVCRRGDELTLLGDGNLHQTERTDTGRVVGLLTAVIRKGRTYPTDGAVWLRYSRWWRRLTPVRRWLLAIYRRI</sequence>
<dbReference type="InterPro" id="IPR036286">
    <property type="entry name" value="LexA/Signal_pep-like_sf"/>
</dbReference>
<dbReference type="EMBL" id="JACJMO010000022">
    <property type="protein sequence ID" value="MBM6858326.1"/>
    <property type="molecule type" value="Genomic_DNA"/>
</dbReference>
<dbReference type="Proteomes" id="UP000698924">
    <property type="component" value="Unassembled WGS sequence"/>
</dbReference>
<evidence type="ECO:0000313" key="1">
    <source>
        <dbReference type="EMBL" id="MBM6858326.1"/>
    </source>
</evidence>
<comment type="caution">
    <text evidence="1">The sequence shown here is derived from an EMBL/GenBank/DDBJ whole genome shotgun (WGS) entry which is preliminary data.</text>
</comment>
<dbReference type="SUPFAM" id="SSF51306">
    <property type="entry name" value="LexA/Signal peptidase"/>
    <property type="match status" value="1"/>
</dbReference>
<gene>
    <name evidence="1" type="ORF">H6D15_12075</name>
</gene>
<evidence type="ECO:0000313" key="2">
    <source>
        <dbReference type="Proteomes" id="UP000698924"/>
    </source>
</evidence>
<organism evidence="1 2">
    <name type="scientific">Caecibacteroides pullorum</name>
    <dbReference type="NCBI Taxonomy" id="2725562"/>
    <lineage>
        <taxon>Bacteria</taxon>
        <taxon>Pseudomonadati</taxon>
        <taxon>Bacteroidota</taxon>
        <taxon>Bacteroidia</taxon>
        <taxon>Bacteroidales</taxon>
        <taxon>Bacteroidaceae</taxon>
        <taxon>Caecibacteroides</taxon>
    </lineage>
</organism>
<dbReference type="AlphaFoldDB" id="A0AA40ZUQ3"/>
<dbReference type="CDD" id="cd06462">
    <property type="entry name" value="Peptidase_S24_S26"/>
    <property type="match status" value="1"/>
</dbReference>
<keyword evidence="2" id="KW-1185">Reference proteome</keyword>